<keyword evidence="1" id="KW-0472">Membrane</keyword>
<dbReference type="RefSeq" id="WP_394608032.1">
    <property type="nucleotide sequence ID" value="NZ_JBIHSN010000002.1"/>
</dbReference>
<evidence type="ECO:0000313" key="2">
    <source>
        <dbReference type="EMBL" id="MFH0266241.1"/>
    </source>
</evidence>
<feature type="transmembrane region" description="Helical" evidence="1">
    <location>
        <begin position="144"/>
        <end position="162"/>
    </location>
</feature>
<name>A0ABW7IXV2_9VIBR</name>
<organism evidence="2 3">
    <name type="scientific">Vibrio rumoiensis</name>
    <dbReference type="NCBI Taxonomy" id="76258"/>
    <lineage>
        <taxon>Bacteria</taxon>
        <taxon>Pseudomonadati</taxon>
        <taxon>Pseudomonadota</taxon>
        <taxon>Gammaproteobacteria</taxon>
        <taxon>Vibrionales</taxon>
        <taxon>Vibrionaceae</taxon>
        <taxon>Vibrio</taxon>
    </lineage>
</organism>
<dbReference type="Proteomes" id="UP001607151">
    <property type="component" value="Unassembled WGS sequence"/>
</dbReference>
<keyword evidence="3" id="KW-1185">Reference proteome</keyword>
<feature type="transmembrane region" description="Helical" evidence="1">
    <location>
        <begin position="7"/>
        <end position="28"/>
    </location>
</feature>
<feature type="transmembrane region" description="Helical" evidence="1">
    <location>
        <begin position="48"/>
        <end position="68"/>
    </location>
</feature>
<proteinExistence type="predicted"/>
<gene>
    <name evidence="2" type="ORF">ACGRQ9_12320</name>
</gene>
<keyword evidence="1" id="KW-1133">Transmembrane helix</keyword>
<evidence type="ECO:0000256" key="1">
    <source>
        <dbReference type="SAM" id="Phobius"/>
    </source>
</evidence>
<keyword evidence="1" id="KW-0812">Transmembrane</keyword>
<reference evidence="2 3" key="1">
    <citation type="submission" date="2024-10" db="EMBL/GenBank/DDBJ databases">
        <authorList>
            <person name="Yibar A."/>
            <person name="Saticioglu I.B."/>
            <person name="Duman M."/>
            <person name="Ajmi N."/>
            <person name="Gurler F."/>
            <person name="Ay H."/>
            <person name="Onuk E."/>
            <person name="Guler S."/>
            <person name="Romalde J.L."/>
        </authorList>
    </citation>
    <scope>NUCLEOTIDE SEQUENCE [LARGE SCALE GENOMIC DNA]</scope>
    <source>
        <strain evidence="2 3">14-MA-B</strain>
    </source>
</reference>
<accession>A0ABW7IXV2</accession>
<protein>
    <recommendedName>
        <fullName evidence="4">DoxX family protein</fullName>
    </recommendedName>
</protein>
<dbReference type="EMBL" id="JBIHSN010000002">
    <property type="protein sequence ID" value="MFH0266241.1"/>
    <property type="molecule type" value="Genomic_DNA"/>
</dbReference>
<sequence>MKAYLTLKNLLSVVIAFIFIQSMFFKFTDSPETIYIFSTLGQWSGFPWFGNYGGYMVGLVELIASILLFTRWHAFGAMMALAVISGAIIFHLFTPLGVAMPTYADSLLLNSDTAIHALTMATTDEKYNVIKGDMLFIPTGFDSGTLFIMACVVWLSALTLTVKQLKDPSSNLRKLFS</sequence>
<evidence type="ECO:0000313" key="3">
    <source>
        <dbReference type="Proteomes" id="UP001607151"/>
    </source>
</evidence>
<comment type="caution">
    <text evidence="2">The sequence shown here is derived from an EMBL/GenBank/DDBJ whole genome shotgun (WGS) entry which is preliminary data.</text>
</comment>
<feature type="transmembrane region" description="Helical" evidence="1">
    <location>
        <begin position="75"/>
        <end position="93"/>
    </location>
</feature>
<evidence type="ECO:0008006" key="4">
    <source>
        <dbReference type="Google" id="ProtNLM"/>
    </source>
</evidence>